<keyword evidence="6 9" id="KW-0687">Ribonucleoprotein</keyword>
<evidence type="ECO:0000256" key="1">
    <source>
        <dbReference type="ARBA" id="ARBA00022723"/>
    </source>
</evidence>
<evidence type="ECO:0000313" key="11">
    <source>
        <dbReference type="Proteomes" id="UP000176992"/>
    </source>
</evidence>
<name>A0A1F5YHQ3_9BACT</name>
<comment type="similarity">
    <text evidence="8 9">Belongs to the universal ribosomal protein uS14 family. Zinc-binding uS14 subfamily.</text>
</comment>
<dbReference type="Pfam" id="PF00253">
    <property type="entry name" value="Ribosomal_S14"/>
    <property type="match status" value="1"/>
</dbReference>
<reference evidence="10 11" key="1">
    <citation type="journal article" date="2016" name="Nat. Commun.">
        <title>Thousands of microbial genomes shed light on interconnected biogeochemical processes in an aquifer system.</title>
        <authorList>
            <person name="Anantharaman K."/>
            <person name="Brown C.T."/>
            <person name="Hug L.A."/>
            <person name="Sharon I."/>
            <person name="Castelle C.J."/>
            <person name="Probst A.J."/>
            <person name="Thomas B.C."/>
            <person name="Singh A."/>
            <person name="Wilkins M.J."/>
            <person name="Karaoz U."/>
            <person name="Brodie E.L."/>
            <person name="Williams K.H."/>
            <person name="Hubbard S.S."/>
            <person name="Banfield J.F."/>
        </authorList>
    </citation>
    <scope>NUCLEOTIDE SEQUENCE [LARGE SCALE GENOMIC DNA]</scope>
</reference>
<dbReference type="PROSITE" id="PS00527">
    <property type="entry name" value="RIBOSOMAL_S14"/>
    <property type="match status" value="1"/>
</dbReference>
<dbReference type="GO" id="GO:0003735">
    <property type="term" value="F:structural constituent of ribosome"/>
    <property type="evidence" value="ECO:0007669"/>
    <property type="project" value="InterPro"/>
</dbReference>
<keyword evidence="5 9" id="KW-0689">Ribosomal protein</keyword>
<dbReference type="Proteomes" id="UP000176992">
    <property type="component" value="Unassembled WGS sequence"/>
</dbReference>
<feature type="binding site" evidence="9">
    <location>
        <position position="43"/>
    </location>
    <ligand>
        <name>Zn(2+)</name>
        <dbReference type="ChEBI" id="CHEBI:29105"/>
    </ligand>
</feature>
<evidence type="ECO:0000256" key="2">
    <source>
        <dbReference type="ARBA" id="ARBA00022730"/>
    </source>
</evidence>
<dbReference type="EMBL" id="MFIV01000013">
    <property type="protein sequence ID" value="OGF99738.1"/>
    <property type="molecule type" value="Genomic_DNA"/>
</dbReference>
<keyword evidence="3 9" id="KW-0862">Zinc</keyword>
<dbReference type="InterPro" id="IPR018271">
    <property type="entry name" value="Ribosomal_uS14_CS"/>
</dbReference>
<evidence type="ECO:0000256" key="6">
    <source>
        <dbReference type="ARBA" id="ARBA00023274"/>
    </source>
</evidence>
<dbReference type="InterPro" id="IPR023053">
    <property type="entry name" value="Ribosomal_uS14_bact"/>
</dbReference>
<protein>
    <recommendedName>
        <fullName evidence="7 9">Small ribosomal subunit protein uS14</fullName>
    </recommendedName>
</protein>
<dbReference type="SUPFAM" id="SSF57716">
    <property type="entry name" value="Glucocorticoid receptor-like (DNA-binding domain)"/>
    <property type="match status" value="1"/>
</dbReference>
<dbReference type="Gene3D" id="4.10.830.10">
    <property type="entry name" value="30s Ribosomal Protein S14, Chain N"/>
    <property type="match status" value="1"/>
</dbReference>
<keyword evidence="2 9" id="KW-0699">rRNA-binding</keyword>
<accession>A0A1F5YHQ3</accession>
<dbReference type="InterPro" id="IPR043140">
    <property type="entry name" value="Ribosomal_uS14_sf"/>
</dbReference>
<evidence type="ECO:0000256" key="8">
    <source>
        <dbReference type="ARBA" id="ARBA00060857"/>
    </source>
</evidence>
<evidence type="ECO:0000256" key="3">
    <source>
        <dbReference type="ARBA" id="ARBA00022833"/>
    </source>
</evidence>
<dbReference type="HAMAP" id="MF_01364_B">
    <property type="entry name" value="Ribosomal_uS14_2_B"/>
    <property type="match status" value="1"/>
</dbReference>
<gene>
    <name evidence="9 10" type="primary">rpsN</name>
    <name evidence="9" type="synonym">rpsZ</name>
    <name evidence="10" type="ORF">A2Z86_11060</name>
</gene>
<dbReference type="GO" id="GO:0019843">
    <property type="term" value="F:rRNA binding"/>
    <property type="evidence" value="ECO:0007669"/>
    <property type="project" value="UniProtKB-UniRule"/>
</dbReference>
<comment type="caution">
    <text evidence="10">The sequence shown here is derived from an EMBL/GenBank/DDBJ whole genome shotgun (WGS) entry which is preliminary data.</text>
</comment>
<dbReference type="GO" id="GO:0006412">
    <property type="term" value="P:translation"/>
    <property type="evidence" value="ECO:0007669"/>
    <property type="project" value="UniProtKB-UniRule"/>
</dbReference>
<evidence type="ECO:0000256" key="9">
    <source>
        <dbReference type="HAMAP-Rule" id="MF_01364"/>
    </source>
</evidence>
<proteinExistence type="inferred from homology"/>
<dbReference type="NCBIfam" id="NF005974">
    <property type="entry name" value="PRK08061.1"/>
    <property type="match status" value="1"/>
</dbReference>
<keyword evidence="1 9" id="KW-0479">Metal-binding</keyword>
<keyword evidence="4 9" id="KW-0694">RNA-binding</keyword>
<dbReference type="GO" id="GO:0008270">
    <property type="term" value="F:zinc ion binding"/>
    <property type="evidence" value="ECO:0007669"/>
    <property type="project" value="UniProtKB-UniRule"/>
</dbReference>
<dbReference type="InterPro" id="IPR001209">
    <property type="entry name" value="Ribosomal_uS14"/>
</dbReference>
<feature type="binding site" evidence="9">
    <location>
        <position position="40"/>
    </location>
    <ligand>
        <name>Zn(2+)</name>
        <dbReference type="ChEBI" id="CHEBI:29105"/>
    </ligand>
</feature>
<dbReference type="GO" id="GO:0005840">
    <property type="term" value="C:ribosome"/>
    <property type="evidence" value="ECO:0007669"/>
    <property type="project" value="UniProtKB-KW"/>
</dbReference>
<sequence>MARKSLIAKCKRKPKFKVRQYNRCGRCGRSRGYYRKFGICRICLRELSLAGIIPGMRKASW</sequence>
<evidence type="ECO:0000256" key="5">
    <source>
        <dbReference type="ARBA" id="ARBA00022980"/>
    </source>
</evidence>
<feature type="binding site" evidence="9">
    <location>
        <position position="24"/>
    </location>
    <ligand>
        <name>Zn(2+)</name>
        <dbReference type="ChEBI" id="CHEBI:29105"/>
    </ligand>
</feature>
<evidence type="ECO:0000313" key="10">
    <source>
        <dbReference type="EMBL" id="OGF99738.1"/>
    </source>
</evidence>
<dbReference type="AlphaFoldDB" id="A0A1F5YHQ3"/>
<dbReference type="GO" id="GO:1990904">
    <property type="term" value="C:ribonucleoprotein complex"/>
    <property type="evidence" value="ECO:0007669"/>
    <property type="project" value="UniProtKB-KW"/>
</dbReference>
<dbReference type="FunFam" id="4.10.830.10:FF:000001">
    <property type="entry name" value="30S ribosomal protein S14 type Z"/>
    <property type="match status" value="1"/>
</dbReference>
<organism evidence="10 11">
    <name type="scientific">Candidatus Glassbacteria bacterium GWA2_58_10</name>
    <dbReference type="NCBI Taxonomy" id="1817865"/>
    <lineage>
        <taxon>Bacteria</taxon>
        <taxon>Candidatus Glassiibacteriota</taxon>
    </lineage>
</organism>
<comment type="function">
    <text evidence="9">Binds 16S rRNA, required for the assembly of 30S particles and may also be responsible for determining the conformation of the 16S rRNA at the A site.</text>
</comment>
<comment type="cofactor">
    <cofactor evidence="9">
        <name>Zn(2+)</name>
        <dbReference type="ChEBI" id="CHEBI:29105"/>
    </cofactor>
    <text evidence="9">Binds 1 zinc ion per subunit.</text>
</comment>
<feature type="binding site" evidence="9">
    <location>
        <position position="27"/>
    </location>
    <ligand>
        <name>Zn(2+)</name>
        <dbReference type="ChEBI" id="CHEBI:29105"/>
    </ligand>
</feature>
<evidence type="ECO:0000256" key="4">
    <source>
        <dbReference type="ARBA" id="ARBA00022884"/>
    </source>
</evidence>
<evidence type="ECO:0000256" key="7">
    <source>
        <dbReference type="ARBA" id="ARBA00035167"/>
    </source>
</evidence>
<comment type="subunit">
    <text evidence="9">Part of the 30S ribosomal subunit. Contacts proteins S3 and S10.</text>
</comment>